<proteinExistence type="predicted"/>
<feature type="chain" id="PRO_5014653330" description="Transferrin-binding protein B C-lobe/N-lobe beta barrel domain-containing protein" evidence="1">
    <location>
        <begin position="23"/>
        <end position="281"/>
    </location>
</feature>
<evidence type="ECO:0000256" key="1">
    <source>
        <dbReference type="SAM" id="SignalP"/>
    </source>
</evidence>
<evidence type="ECO:0000313" key="2">
    <source>
        <dbReference type="EMBL" id="PMS26096.1"/>
    </source>
</evidence>
<organism evidence="2 3">
    <name type="scientific">Trinickia soli</name>
    <dbReference type="NCBI Taxonomy" id="380675"/>
    <lineage>
        <taxon>Bacteria</taxon>
        <taxon>Pseudomonadati</taxon>
        <taxon>Pseudomonadota</taxon>
        <taxon>Betaproteobacteria</taxon>
        <taxon>Burkholderiales</taxon>
        <taxon>Burkholderiaceae</taxon>
        <taxon>Trinickia</taxon>
    </lineage>
</organism>
<dbReference type="EMBL" id="PNYB01000005">
    <property type="protein sequence ID" value="PMS26096.1"/>
    <property type="molecule type" value="Genomic_DNA"/>
</dbReference>
<feature type="signal peptide" evidence="1">
    <location>
        <begin position="1"/>
        <end position="22"/>
    </location>
</feature>
<reference evidence="2 3" key="1">
    <citation type="submission" date="2018-01" db="EMBL/GenBank/DDBJ databases">
        <title>Whole genome analyses suggest that Burkholderia sensu lato contains two further novel genera in the rhizoxinica-symbiotica group Mycetohabitans gen. nov., and Trinickia gen. nov.: implications for the evolution of diazotrophy and nodulation in the Burkholderiaceae.</title>
        <authorList>
            <person name="Estrada-de los Santos P."/>
            <person name="Palmer M."/>
            <person name="Chavez-Ramirez B."/>
            <person name="Beukes C."/>
            <person name="Steenkamp E.T."/>
            <person name="Hirsch A.M."/>
            <person name="Manyaka P."/>
            <person name="Maluk M."/>
            <person name="Lafos M."/>
            <person name="Crook M."/>
            <person name="Gross E."/>
            <person name="Simon M.F."/>
            <person name="Bueno dos Reis Junior F."/>
            <person name="Poole P.S."/>
            <person name="Venter S.N."/>
            <person name="James E.K."/>
        </authorList>
    </citation>
    <scope>NUCLEOTIDE SEQUENCE [LARGE SCALE GENOMIC DNA]</scope>
    <source>
        <strain evidence="2 3">GP25-8</strain>
    </source>
</reference>
<dbReference type="AlphaFoldDB" id="A0A2N7W9L2"/>
<dbReference type="PROSITE" id="PS51257">
    <property type="entry name" value="PROKAR_LIPOPROTEIN"/>
    <property type="match status" value="1"/>
</dbReference>
<protein>
    <recommendedName>
        <fullName evidence="4">Transferrin-binding protein B C-lobe/N-lobe beta barrel domain-containing protein</fullName>
    </recommendedName>
</protein>
<name>A0A2N7W9L2_9BURK</name>
<keyword evidence="1" id="KW-0732">Signal</keyword>
<sequence length="281" mass="27272">MSTPKYQAIAAAILTLTLAACGGGGGGSGTSTQTSTNGQGTSTQAGTDYVAVGSAPTVTGVNGSVSVLFSANALRSNGMTGTSFSAPSVSLSTFTQQAAYGGAFTTVNSGVANGAVTLTKGGTIADINGAGGYVAIGRWTQGSDSSGGNYTANQGGTYVVGNPLTLTATSGTLSCSALMSTSPTAVTGSVAPGKLSAATATLDLSTMKLSNLSATVTIGSDVNATIAQSSVTAKGMQFSNGFTAMAEPMGNDASKPLIALAYGTKLTNTGDINGVIVFACQ</sequence>
<dbReference type="Proteomes" id="UP000235347">
    <property type="component" value="Unassembled WGS sequence"/>
</dbReference>
<dbReference type="RefSeq" id="WP_102609196.1">
    <property type="nucleotide sequence ID" value="NZ_CADIKD010000008.1"/>
</dbReference>
<evidence type="ECO:0008006" key="4">
    <source>
        <dbReference type="Google" id="ProtNLM"/>
    </source>
</evidence>
<gene>
    <name evidence="2" type="ORF">C0Z19_07565</name>
</gene>
<keyword evidence="3" id="KW-1185">Reference proteome</keyword>
<comment type="caution">
    <text evidence="2">The sequence shown here is derived from an EMBL/GenBank/DDBJ whole genome shotgun (WGS) entry which is preliminary data.</text>
</comment>
<accession>A0A2N7W9L2</accession>
<evidence type="ECO:0000313" key="3">
    <source>
        <dbReference type="Proteomes" id="UP000235347"/>
    </source>
</evidence>